<dbReference type="RefSeq" id="XP_027070042.1">
    <property type="nucleotide sequence ID" value="XM_027214241.2"/>
</dbReference>
<dbReference type="GeneID" id="113695223"/>
<proteinExistence type="inferred from homology"/>
<reference evidence="3" key="2">
    <citation type="submission" date="2025-08" db="UniProtKB">
        <authorList>
            <consortium name="RefSeq"/>
        </authorList>
    </citation>
    <scope>IDENTIFICATION</scope>
    <source>
        <tissue evidence="3">Leaves</tissue>
    </source>
</reference>
<evidence type="ECO:0000313" key="3">
    <source>
        <dbReference type="RefSeq" id="XP_027070042.1"/>
    </source>
</evidence>
<reference evidence="2" key="1">
    <citation type="journal article" date="2025" name="Foods">
        <title>Unveiling the Microbial Signatures of Arabica Coffee Cherries: Insights into Ripeness Specific Diversity, Functional Traits, and Implications for Quality and Safety.</title>
        <authorList>
            <consortium name="RefSeq"/>
            <person name="Tenea G.N."/>
            <person name="Cifuentes V."/>
            <person name="Reyes P."/>
            <person name="Cevallos-Vallejos M."/>
        </authorList>
    </citation>
    <scope>NUCLEOTIDE SEQUENCE [LARGE SCALE GENOMIC DNA]</scope>
</reference>
<dbReference type="GO" id="GO:0005615">
    <property type="term" value="C:extracellular space"/>
    <property type="evidence" value="ECO:0007669"/>
    <property type="project" value="TreeGrafter"/>
</dbReference>
<dbReference type="OrthoDB" id="255819at2759"/>
<dbReference type="Proteomes" id="UP001652660">
    <property type="component" value="Chromosome 6e"/>
</dbReference>
<evidence type="ECO:0000313" key="2">
    <source>
        <dbReference type="Proteomes" id="UP001652660"/>
    </source>
</evidence>
<keyword evidence="2" id="KW-1185">Reference proteome</keyword>
<dbReference type="InterPro" id="IPR001398">
    <property type="entry name" value="Macrophage_inhib_fac"/>
</dbReference>
<evidence type="ECO:0000256" key="1">
    <source>
        <dbReference type="ARBA" id="ARBA00005851"/>
    </source>
</evidence>
<dbReference type="GO" id="GO:0050178">
    <property type="term" value="F:phenylpyruvate tautomerase activity"/>
    <property type="evidence" value="ECO:0007669"/>
    <property type="project" value="TreeGrafter"/>
</dbReference>
<dbReference type="InterPro" id="IPR014347">
    <property type="entry name" value="Tautomerase/MIF_sf"/>
</dbReference>
<dbReference type="FunFam" id="3.30.429.10:FF:000004">
    <property type="entry name" value="Tautomerase/MIF superfamily protein"/>
    <property type="match status" value="1"/>
</dbReference>
<protein>
    <submittedName>
        <fullName evidence="3">Uncharacterized protein</fullName>
    </submittedName>
</protein>
<comment type="similarity">
    <text evidence="1">Belongs to the MIF family.</text>
</comment>
<organism evidence="2 3">
    <name type="scientific">Coffea arabica</name>
    <name type="common">Arabian coffee</name>
    <dbReference type="NCBI Taxonomy" id="13443"/>
    <lineage>
        <taxon>Eukaryota</taxon>
        <taxon>Viridiplantae</taxon>
        <taxon>Streptophyta</taxon>
        <taxon>Embryophyta</taxon>
        <taxon>Tracheophyta</taxon>
        <taxon>Spermatophyta</taxon>
        <taxon>Magnoliopsida</taxon>
        <taxon>eudicotyledons</taxon>
        <taxon>Gunneridae</taxon>
        <taxon>Pentapetalae</taxon>
        <taxon>asterids</taxon>
        <taxon>lamiids</taxon>
        <taxon>Gentianales</taxon>
        <taxon>Rubiaceae</taxon>
        <taxon>Ixoroideae</taxon>
        <taxon>Gardenieae complex</taxon>
        <taxon>Bertiereae - Coffeeae clade</taxon>
        <taxon>Coffeeae</taxon>
        <taxon>Coffea</taxon>
    </lineage>
</organism>
<sequence length="112" mass="12021">MPCLDISTNVNLNGVDLDSVFSEATKTVAAIIGKPETFVMVLLKGSVPISFGGNKEPAALGEIISMGGINREVKRKLIAAIGTILETKLSIPRTRFVLKVYDTTMGRNQSKL</sequence>
<dbReference type="Pfam" id="PF01187">
    <property type="entry name" value="MIF"/>
    <property type="match status" value="1"/>
</dbReference>
<dbReference type="PANTHER" id="PTHR11954:SF25">
    <property type="entry name" value="LS1-LIKE PROTEIN"/>
    <property type="match status" value="1"/>
</dbReference>
<dbReference type="SUPFAM" id="SSF55331">
    <property type="entry name" value="Tautomerase/MIF"/>
    <property type="match status" value="1"/>
</dbReference>
<dbReference type="Gene3D" id="3.30.429.10">
    <property type="entry name" value="Macrophage Migration Inhibitory Factor"/>
    <property type="match status" value="1"/>
</dbReference>
<gene>
    <name evidence="3" type="primary">LOC113695223</name>
</gene>
<name>A0A6P6SW39_COFAR</name>
<accession>A0A6P6SW39</accession>
<dbReference type="AlphaFoldDB" id="A0A6P6SW39"/>
<dbReference type="PANTHER" id="PTHR11954">
    <property type="entry name" value="D-DOPACHROME DECARBOXYLASE"/>
    <property type="match status" value="1"/>
</dbReference>